<dbReference type="PANTHER" id="PTHR43820">
    <property type="entry name" value="HIGH-AFFINITY BRANCHED-CHAIN AMINO ACID TRANSPORT ATP-BINDING PROTEIN LIVF"/>
    <property type="match status" value="1"/>
</dbReference>
<evidence type="ECO:0000256" key="5">
    <source>
        <dbReference type="ARBA" id="ARBA00022970"/>
    </source>
</evidence>
<comment type="caution">
    <text evidence="7">The sequence shown here is derived from an EMBL/GenBank/DDBJ whole genome shotgun (WGS) entry which is preliminary data.</text>
</comment>
<dbReference type="PROSITE" id="PS00211">
    <property type="entry name" value="ABC_TRANSPORTER_1"/>
    <property type="match status" value="1"/>
</dbReference>
<protein>
    <submittedName>
        <fullName evidence="7">ABC transporter ATP-binding protein</fullName>
    </submittedName>
</protein>
<keyword evidence="2" id="KW-0813">Transport</keyword>
<evidence type="ECO:0000313" key="8">
    <source>
        <dbReference type="Proteomes" id="UP000196475"/>
    </source>
</evidence>
<evidence type="ECO:0000313" key="7">
    <source>
        <dbReference type="EMBL" id="OUM87955.1"/>
    </source>
</evidence>
<sequence length="248" mass="27059">MRGYSRLTWETGGGILLKITDLVVGYGKATVIEGLNLEIKEGQMLSIIGPNGAGKTTLLRCISGLLKPSQGEIMFEGQSILNLPPHKIANLGITHCPEGRRPFPDLTVKDNLLMGGLRLGKSALQERLAYVYQLFPILKEREAQLVGTMSGGQQQMVSIGRALMTNPKLLMLDEPSIGLAPKVVDEIFEQIENIKRSGVTILLVEQNVDVALKVSDEIAILDHGKISFSGSAENLLKNTRLREVYLGI</sequence>
<dbReference type="CDD" id="cd03224">
    <property type="entry name" value="ABC_TM1139_LivF_branched"/>
    <property type="match status" value="1"/>
</dbReference>
<dbReference type="SUPFAM" id="SSF52540">
    <property type="entry name" value="P-loop containing nucleoside triphosphate hydrolases"/>
    <property type="match status" value="1"/>
</dbReference>
<accession>A0A1Y3PKM6</accession>
<proteinExistence type="inferred from homology"/>
<dbReference type="GO" id="GO:0015807">
    <property type="term" value="P:L-amino acid transport"/>
    <property type="evidence" value="ECO:0007669"/>
    <property type="project" value="TreeGrafter"/>
</dbReference>
<gene>
    <name evidence="7" type="ORF">BAA01_11015</name>
</gene>
<dbReference type="GO" id="GO:0015658">
    <property type="term" value="F:branched-chain amino acid transmembrane transporter activity"/>
    <property type="evidence" value="ECO:0007669"/>
    <property type="project" value="TreeGrafter"/>
</dbReference>
<dbReference type="GO" id="GO:0016887">
    <property type="term" value="F:ATP hydrolysis activity"/>
    <property type="evidence" value="ECO:0007669"/>
    <property type="project" value="InterPro"/>
</dbReference>
<reference evidence="8" key="1">
    <citation type="submission" date="2016-06" db="EMBL/GenBank/DDBJ databases">
        <authorList>
            <person name="Nascimento L."/>
            <person name="Pereira R.V."/>
            <person name="Martins L.F."/>
            <person name="Quaggio R.B."/>
            <person name="Silva A.M."/>
            <person name="Setubal J.C."/>
        </authorList>
    </citation>
    <scope>NUCLEOTIDE SEQUENCE [LARGE SCALE GENOMIC DNA]</scope>
</reference>
<evidence type="ECO:0000256" key="3">
    <source>
        <dbReference type="ARBA" id="ARBA00022741"/>
    </source>
</evidence>
<dbReference type="Gene3D" id="3.40.50.300">
    <property type="entry name" value="P-loop containing nucleotide triphosphate hydrolases"/>
    <property type="match status" value="1"/>
</dbReference>
<organism evidence="7 8">
    <name type="scientific">Bacillus thermozeamaize</name>
    <dbReference type="NCBI Taxonomy" id="230954"/>
    <lineage>
        <taxon>Bacteria</taxon>
        <taxon>Bacillati</taxon>
        <taxon>Bacillota</taxon>
        <taxon>Bacilli</taxon>
        <taxon>Bacillales</taxon>
        <taxon>Bacillaceae</taxon>
        <taxon>Bacillus</taxon>
    </lineage>
</organism>
<name>A0A1Y3PKM6_9BACI</name>
<feature type="domain" description="ABC transporter" evidence="6">
    <location>
        <begin position="17"/>
        <end position="248"/>
    </location>
</feature>
<keyword evidence="5" id="KW-0029">Amino-acid transport</keyword>
<dbReference type="InterPro" id="IPR027417">
    <property type="entry name" value="P-loop_NTPase"/>
</dbReference>
<dbReference type="GO" id="GO:0005524">
    <property type="term" value="F:ATP binding"/>
    <property type="evidence" value="ECO:0007669"/>
    <property type="project" value="UniProtKB-KW"/>
</dbReference>
<dbReference type="SMART" id="SM00382">
    <property type="entry name" value="AAA"/>
    <property type="match status" value="1"/>
</dbReference>
<comment type="similarity">
    <text evidence="1">Belongs to the ABC transporter superfamily.</text>
</comment>
<dbReference type="InterPro" id="IPR003593">
    <property type="entry name" value="AAA+_ATPase"/>
</dbReference>
<keyword evidence="4 7" id="KW-0067">ATP-binding</keyword>
<dbReference type="AlphaFoldDB" id="A0A1Y3PKM6"/>
<evidence type="ECO:0000256" key="2">
    <source>
        <dbReference type="ARBA" id="ARBA00022448"/>
    </source>
</evidence>
<dbReference type="PROSITE" id="PS50893">
    <property type="entry name" value="ABC_TRANSPORTER_2"/>
    <property type="match status" value="1"/>
</dbReference>
<dbReference type="Pfam" id="PF00005">
    <property type="entry name" value="ABC_tran"/>
    <property type="match status" value="1"/>
</dbReference>
<dbReference type="EMBL" id="LZRT01000067">
    <property type="protein sequence ID" value="OUM87955.1"/>
    <property type="molecule type" value="Genomic_DNA"/>
</dbReference>
<evidence type="ECO:0000256" key="4">
    <source>
        <dbReference type="ARBA" id="ARBA00022840"/>
    </source>
</evidence>
<evidence type="ECO:0000259" key="6">
    <source>
        <dbReference type="PROSITE" id="PS50893"/>
    </source>
</evidence>
<evidence type="ECO:0000256" key="1">
    <source>
        <dbReference type="ARBA" id="ARBA00005417"/>
    </source>
</evidence>
<dbReference type="Proteomes" id="UP000196475">
    <property type="component" value="Unassembled WGS sequence"/>
</dbReference>
<dbReference type="InterPro" id="IPR017871">
    <property type="entry name" value="ABC_transporter-like_CS"/>
</dbReference>
<dbReference type="PANTHER" id="PTHR43820:SF4">
    <property type="entry name" value="HIGH-AFFINITY BRANCHED-CHAIN AMINO ACID TRANSPORT ATP-BINDING PROTEIN LIVF"/>
    <property type="match status" value="1"/>
</dbReference>
<dbReference type="InterPro" id="IPR052156">
    <property type="entry name" value="BCAA_Transport_ATP-bd_LivF"/>
</dbReference>
<keyword evidence="3" id="KW-0547">Nucleotide-binding</keyword>
<dbReference type="InterPro" id="IPR003439">
    <property type="entry name" value="ABC_transporter-like_ATP-bd"/>
</dbReference>